<organism evidence="2 3">
    <name type="scientific">Porphyromonas gulae</name>
    <dbReference type="NCBI Taxonomy" id="111105"/>
    <lineage>
        <taxon>Bacteria</taxon>
        <taxon>Pseudomonadati</taxon>
        <taxon>Bacteroidota</taxon>
        <taxon>Bacteroidia</taxon>
        <taxon>Bacteroidales</taxon>
        <taxon>Porphyromonadaceae</taxon>
        <taxon>Porphyromonas</taxon>
    </lineage>
</organism>
<comment type="caution">
    <text evidence="2">The sequence shown here is derived from an EMBL/GenBank/DDBJ whole genome shotgun (WGS) entry which is preliminary data.</text>
</comment>
<dbReference type="AlphaFoldDB" id="A0A0A2F9A0"/>
<evidence type="ECO:0000313" key="3">
    <source>
        <dbReference type="Proteomes" id="UP000030130"/>
    </source>
</evidence>
<feature type="transmembrane region" description="Helical" evidence="1">
    <location>
        <begin position="43"/>
        <end position="65"/>
    </location>
</feature>
<name>A0A0A2F9A0_9PORP</name>
<protein>
    <submittedName>
        <fullName evidence="2">Uncharacterized protein</fullName>
    </submittedName>
</protein>
<reference evidence="2 3" key="1">
    <citation type="submission" date="2014-08" db="EMBL/GenBank/DDBJ databases">
        <title>Porphyromonas gulae strain:COT-052_OH1451 Genome sequencing.</title>
        <authorList>
            <person name="Wallis C."/>
            <person name="Deusch O."/>
            <person name="O'Flynn C."/>
            <person name="Davis I."/>
            <person name="Jospin G."/>
            <person name="Darling A.E."/>
            <person name="Coil D.A."/>
            <person name="Alexiev A."/>
            <person name="Horsfall A."/>
            <person name="Kirkwood N."/>
            <person name="Harris S."/>
            <person name="Eisen J.A."/>
        </authorList>
    </citation>
    <scope>NUCLEOTIDE SEQUENCE [LARGE SCALE GENOMIC DNA]</scope>
    <source>
        <strain evidence="3">COT-052 OH1451</strain>
    </source>
</reference>
<dbReference type="EMBL" id="JRAI01000063">
    <property type="protein sequence ID" value="KGN84979.1"/>
    <property type="molecule type" value="Genomic_DNA"/>
</dbReference>
<keyword evidence="1" id="KW-1133">Transmembrane helix</keyword>
<evidence type="ECO:0000256" key="1">
    <source>
        <dbReference type="SAM" id="Phobius"/>
    </source>
</evidence>
<keyword evidence="1" id="KW-0472">Membrane</keyword>
<dbReference type="Proteomes" id="UP000030130">
    <property type="component" value="Unassembled WGS sequence"/>
</dbReference>
<keyword evidence="1" id="KW-0812">Transmembrane</keyword>
<evidence type="ECO:0000313" key="2">
    <source>
        <dbReference type="EMBL" id="KGN84979.1"/>
    </source>
</evidence>
<gene>
    <name evidence="2" type="ORF">HR08_07955</name>
</gene>
<proteinExistence type="predicted"/>
<accession>A0A0A2F9A0</accession>
<sequence length="86" mass="9959">MVDLFIVNDDKRPIAFRDIAEDKTDYPFYANHRDMVQISLISIYLPSILFLIPFPLIVASILFVIRTSFQGVFCRDITTFATLKNI</sequence>